<evidence type="ECO:0000256" key="9">
    <source>
        <dbReference type="ARBA" id="ARBA00048793"/>
    </source>
</evidence>
<dbReference type="Pfam" id="PF08546">
    <property type="entry name" value="ApbA_C"/>
    <property type="match status" value="1"/>
</dbReference>
<evidence type="ECO:0000256" key="6">
    <source>
        <dbReference type="ARBA" id="ARBA00022857"/>
    </source>
</evidence>
<keyword evidence="5 10" id="KW-0566">Pantothenate biosynthesis</keyword>
<dbReference type="Proteomes" id="UP001562159">
    <property type="component" value="Unassembled WGS sequence"/>
</dbReference>
<dbReference type="InterPro" id="IPR008927">
    <property type="entry name" value="6-PGluconate_DH-like_C_sf"/>
</dbReference>
<evidence type="ECO:0000313" key="13">
    <source>
        <dbReference type="EMBL" id="MEY2183762.1"/>
    </source>
</evidence>
<dbReference type="PANTHER" id="PTHR21708">
    <property type="entry name" value="PROBABLE 2-DEHYDROPANTOATE 2-REDUCTASE"/>
    <property type="match status" value="1"/>
</dbReference>
<dbReference type="Gene3D" id="3.40.50.720">
    <property type="entry name" value="NAD(P)-binding Rossmann-like Domain"/>
    <property type="match status" value="1"/>
</dbReference>
<dbReference type="PANTHER" id="PTHR21708:SF26">
    <property type="entry name" value="2-DEHYDROPANTOATE 2-REDUCTASE"/>
    <property type="match status" value="1"/>
</dbReference>
<dbReference type="NCBIfam" id="TIGR00745">
    <property type="entry name" value="apbA_panE"/>
    <property type="match status" value="1"/>
</dbReference>
<comment type="caution">
    <text evidence="13">The sequence shown here is derived from an EMBL/GenBank/DDBJ whole genome shotgun (WGS) entry which is preliminary data.</text>
</comment>
<feature type="domain" description="Ketopantoate reductase N-terminal" evidence="11">
    <location>
        <begin position="3"/>
        <end position="150"/>
    </location>
</feature>
<organism evidence="13 14">
    <name type="scientific">Rhodanobacter humi</name>
    <dbReference type="NCBI Taxonomy" id="1888173"/>
    <lineage>
        <taxon>Bacteria</taxon>
        <taxon>Pseudomonadati</taxon>
        <taxon>Pseudomonadota</taxon>
        <taxon>Gammaproteobacteria</taxon>
        <taxon>Lysobacterales</taxon>
        <taxon>Rhodanobacteraceae</taxon>
        <taxon>Rhodanobacter</taxon>
    </lineage>
</organism>
<evidence type="ECO:0000256" key="3">
    <source>
        <dbReference type="ARBA" id="ARBA00013014"/>
    </source>
</evidence>
<evidence type="ECO:0000259" key="12">
    <source>
        <dbReference type="Pfam" id="PF08546"/>
    </source>
</evidence>
<dbReference type="InterPro" id="IPR003710">
    <property type="entry name" value="ApbA"/>
</dbReference>
<reference evidence="13 14" key="1">
    <citation type="submission" date="2024-07" db="EMBL/GenBank/DDBJ databases">
        <title>Molecular mechanisms and environmental adaptations of flagellar loss and biofilm growth of Rhodanobacter under environmental stress.</title>
        <authorList>
            <person name="Chen M."/>
        </authorList>
    </citation>
    <scope>NUCLEOTIDE SEQUENCE [LARGE SCALE GENOMIC DNA]</scope>
    <source>
        <strain evidence="13 14">RS22</strain>
    </source>
</reference>
<protein>
    <recommendedName>
        <fullName evidence="4 10">2-dehydropantoate 2-reductase</fullName>
        <ecNumber evidence="3 10">1.1.1.169</ecNumber>
    </recommendedName>
    <alternativeName>
        <fullName evidence="8 10">Ketopantoate reductase</fullName>
    </alternativeName>
</protein>
<evidence type="ECO:0000256" key="10">
    <source>
        <dbReference type="RuleBase" id="RU362068"/>
    </source>
</evidence>
<dbReference type="SUPFAM" id="SSF51735">
    <property type="entry name" value="NAD(P)-binding Rossmann-fold domains"/>
    <property type="match status" value="1"/>
</dbReference>
<evidence type="ECO:0000256" key="1">
    <source>
        <dbReference type="ARBA" id="ARBA00004994"/>
    </source>
</evidence>
<evidence type="ECO:0000259" key="11">
    <source>
        <dbReference type="Pfam" id="PF02558"/>
    </source>
</evidence>
<evidence type="ECO:0000313" key="14">
    <source>
        <dbReference type="Proteomes" id="UP001562159"/>
    </source>
</evidence>
<keyword evidence="6 10" id="KW-0521">NADP</keyword>
<comment type="pathway">
    <text evidence="1 10">Cofactor biosynthesis; (R)-pantothenate biosynthesis; (R)-pantoate from 3-methyl-2-oxobutanoate: step 2/2.</text>
</comment>
<gene>
    <name evidence="13" type="primary">panE</name>
    <name evidence="13" type="ORF">AB7878_15165</name>
</gene>
<dbReference type="InterPro" id="IPR051402">
    <property type="entry name" value="KPR-Related"/>
</dbReference>
<evidence type="ECO:0000256" key="7">
    <source>
        <dbReference type="ARBA" id="ARBA00023002"/>
    </source>
</evidence>
<dbReference type="GO" id="GO:0008677">
    <property type="term" value="F:2-dehydropantoate 2-reductase activity"/>
    <property type="evidence" value="ECO:0007669"/>
    <property type="project" value="UniProtKB-EC"/>
</dbReference>
<evidence type="ECO:0000256" key="8">
    <source>
        <dbReference type="ARBA" id="ARBA00032024"/>
    </source>
</evidence>
<accession>A0ABV4ATY1</accession>
<name>A0ABV4ATY1_9GAMM</name>
<dbReference type="InterPro" id="IPR013752">
    <property type="entry name" value="KPA_reductase"/>
</dbReference>
<sequence length="320" mass="33962">MRILVVGAGATGGYFGGRLLQAGQDVTFLVREKRAALLAQHGLHIRSALGDADIAAPPTVTAATLREPFDLVLLSCKAWDLPQAIEDIAPAVGEHSAVLPILNGMRQLDLLDARFGADRVLGGQCVIAATLDADGTVRHLNRAHSLGYGERDGGDSARVQRIAQALAGADFESRASSHVVQDMWDKWVFLASLAGITCLMRAPVGDIVAAPGGRDAALALLDDCRRVAAGCGHEPRETVIERARGMLTEAGSTFSASMMRDLEQGHRVEADHVIGDLLARGEVQGVETPLLRLAYAHLKAYEARRARSTDGSLADQAPRA</sequence>
<dbReference type="Gene3D" id="1.10.1040.10">
    <property type="entry name" value="N-(1-d-carboxylethyl)-l-norvaline Dehydrogenase, domain 2"/>
    <property type="match status" value="1"/>
</dbReference>
<proteinExistence type="inferred from homology"/>
<dbReference type="Pfam" id="PF02558">
    <property type="entry name" value="ApbA"/>
    <property type="match status" value="1"/>
</dbReference>
<dbReference type="NCBIfam" id="NF005094">
    <property type="entry name" value="PRK06522.2-5"/>
    <property type="match status" value="1"/>
</dbReference>
<comment type="similarity">
    <text evidence="2 10">Belongs to the ketopantoate reductase family.</text>
</comment>
<dbReference type="SUPFAM" id="SSF48179">
    <property type="entry name" value="6-phosphogluconate dehydrogenase C-terminal domain-like"/>
    <property type="match status" value="1"/>
</dbReference>
<dbReference type="InterPro" id="IPR013332">
    <property type="entry name" value="KPR_N"/>
</dbReference>
<dbReference type="EC" id="1.1.1.169" evidence="3 10"/>
<keyword evidence="14" id="KW-1185">Reference proteome</keyword>
<evidence type="ECO:0000256" key="5">
    <source>
        <dbReference type="ARBA" id="ARBA00022655"/>
    </source>
</evidence>
<evidence type="ECO:0000256" key="2">
    <source>
        <dbReference type="ARBA" id="ARBA00007870"/>
    </source>
</evidence>
<evidence type="ECO:0000256" key="4">
    <source>
        <dbReference type="ARBA" id="ARBA00019465"/>
    </source>
</evidence>
<comment type="catalytic activity">
    <reaction evidence="9 10">
        <text>(R)-pantoate + NADP(+) = 2-dehydropantoate + NADPH + H(+)</text>
        <dbReference type="Rhea" id="RHEA:16233"/>
        <dbReference type="ChEBI" id="CHEBI:11561"/>
        <dbReference type="ChEBI" id="CHEBI:15378"/>
        <dbReference type="ChEBI" id="CHEBI:15980"/>
        <dbReference type="ChEBI" id="CHEBI:57783"/>
        <dbReference type="ChEBI" id="CHEBI:58349"/>
        <dbReference type="EC" id="1.1.1.169"/>
    </reaction>
</comment>
<feature type="domain" description="Ketopantoate reductase C-terminal" evidence="12">
    <location>
        <begin position="180"/>
        <end position="302"/>
    </location>
</feature>
<dbReference type="EMBL" id="JBGBPY010000001">
    <property type="protein sequence ID" value="MEY2183762.1"/>
    <property type="molecule type" value="Genomic_DNA"/>
</dbReference>
<keyword evidence="7 10" id="KW-0560">Oxidoreductase</keyword>
<dbReference type="InterPro" id="IPR013328">
    <property type="entry name" value="6PGD_dom2"/>
</dbReference>
<comment type="function">
    <text evidence="10">Catalyzes the NADPH-dependent reduction of ketopantoate into pantoic acid.</text>
</comment>
<dbReference type="InterPro" id="IPR036291">
    <property type="entry name" value="NAD(P)-bd_dom_sf"/>
</dbReference>